<organism evidence="2 3">
    <name type="scientific">Cotesia congregata</name>
    <name type="common">Parasitoid wasp</name>
    <name type="synonym">Apanteles congregatus</name>
    <dbReference type="NCBI Taxonomy" id="51543"/>
    <lineage>
        <taxon>Eukaryota</taxon>
        <taxon>Metazoa</taxon>
        <taxon>Ecdysozoa</taxon>
        <taxon>Arthropoda</taxon>
        <taxon>Hexapoda</taxon>
        <taxon>Insecta</taxon>
        <taxon>Pterygota</taxon>
        <taxon>Neoptera</taxon>
        <taxon>Endopterygota</taxon>
        <taxon>Hymenoptera</taxon>
        <taxon>Apocrita</taxon>
        <taxon>Ichneumonoidea</taxon>
        <taxon>Braconidae</taxon>
        <taxon>Microgastrinae</taxon>
        <taxon>Cotesia</taxon>
    </lineage>
</organism>
<feature type="compositionally biased region" description="Basic and acidic residues" evidence="1">
    <location>
        <begin position="133"/>
        <end position="143"/>
    </location>
</feature>
<evidence type="ECO:0000256" key="1">
    <source>
        <dbReference type="SAM" id="MobiDB-lite"/>
    </source>
</evidence>
<sequence length="314" mass="33683">MGIRDVSNWPEYVFLIAPSAKKLWGVDEGGSKDEGGVKGGGILHLGDHHQMWRDSTWSTPDHAVSQPISMATGRRVSVGTGYHHQTSEVGAVLSPRSSETGGLGVKMVEYVLGSSPTTPKDLESRMSALRLNADNDKKDKDKGSASPFDGSKDDNVPQGNGLVENIVHRTPGSRQPSPGEEEFQKNAAATLAVSAGGGVVLLKPGVDVVGSEEHFMAAFAPAPPHHLQHHQAPPTHHLQHPHSHAAQLFGAQGPLPPQGPPPNQQQQQQGPPQPQDTTTHFDVQCLLPVALKIHKWCHNSSLFLSSHQNYITNT</sequence>
<dbReference type="Proteomes" id="UP000786811">
    <property type="component" value="Unassembled WGS sequence"/>
</dbReference>
<keyword evidence="3" id="KW-1185">Reference proteome</keyword>
<evidence type="ECO:0000313" key="3">
    <source>
        <dbReference type="Proteomes" id="UP000786811"/>
    </source>
</evidence>
<protein>
    <submittedName>
        <fullName evidence="2">Similar to PUM2: Pumilio homolog 2 (Homo sapiens)</fullName>
    </submittedName>
</protein>
<dbReference type="OrthoDB" id="668540at2759"/>
<reference evidence="2" key="1">
    <citation type="submission" date="2021-04" db="EMBL/GenBank/DDBJ databases">
        <authorList>
            <person name="Chebbi M.A.C M."/>
        </authorList>
    </citation>
    <scope>NUCLEOTIDE SEQUENCE</scope>
</reference>
<name>A0A8J2HPF2_COTCN</name>
<dbReference type="EMBL" id="CAJNRD030001124">
    <property type="protein sequence ID" value="CAG5107855.1"/>
    <property type="molecule type" value="Genomic_DNA"/>
</dbReference>
<feature type="compositionally biased region" description="Pro residues" evidence="1">
    <location>
        <begin position="254"/>
        <end position="263"/>
    </location>
</feature>
<evidence type="ECO:0000313" key="2">
    <source>
        <dbReference type="EMBL" id="CAG5107855.1"/>
    </source>
</evidence>
<proteinExistence type="predicted"/>
<dbReference type="AlphaFoldDB" id="A0A8J2HPF2"/>
<feature type="non-terminal residue" evidence="2">
    <location>
        <position position="1"/>
    </location>
</feature>
<comment type="caution">
    <text evidence="2">The sequence shown here is derived from an EMBL/GenBank/DDBJ whole genome shotgun (WGS) entry which is preliminary data.</text>
</comment>
<feature type="region of interest" description="Disordered" evidence="1">
    <location>
        <begin position="224"/>
        <end position="279"/>
    </location>
</feature>
<accession>A0A8J2HPF2</accession>
<feature type="region of interest" description="Disordered" evidence="1">
    <location>
        <begin position="131"/>
        <end position="162"/>
    </location>
</feature>
<gene>
    <name evidence="2" type="ORF">HICCMSTLAB_LOCUS12952</name>
</gene>